<dbReference type="InterPro" id="IPR039420">
    <property type="entry name" value="WalR-like"/>
</dbReference>
<evidence type="ECO:0000259" key="11">
    <source>
        <dbReference type="PROSITE" id="PS51755"/>
    </source>
</evidence>
<dbReference type="Pfam" id="PF00072">
    <property type="entry name" value="Response_reg"/>
    <property type="match status" value="1"/>
</dbReference>
<keyword evidence="3" id="KW-0902">Two-component regulatory system</keyword>
<dbReference type="GO" id="GO:0006355">
    <property type="term" value="P:regulation of DNA-templated transcription"/>
    <property type="evidence" value="ECO:0007669"/>
    <property type="project" value="InterPro"/>
</dbReference>
<dbReference type="RefSeq" id="WP_183684175.1">
    <property type="nucleotide sequence ID" value="NZ_CAUQUA010000023.1"/>
</dbReference>
<sequence length="228" mass="26147">MRILLVEDEKILSKSIKMILERAEYEVDTAYDGEEALEYAKTAIYDLMILDVMMPKLNGYQVARQLRKEKNGLPILMLTAKSQLEDRIEGLEGGADYYLTKPFDKRELLACISALLRRQGQEVNSLSFGDLSLELDSKDLSSGAHSLKLSKKEFELMRMLLQGKNQILSKEQILQKVWGYDSDAVENHVEVYVGFLRKKLRLLESTVSIQSRRGLGYFLAEQEESKKE</sequence>
<dbReference type="Gene3D" id="6.10.250.690">
    <property type="match status" value="1"/>
</dbReference>
<protein>
    <recommendedName>
        <fullName evidence="1">Stage 0 sporulation protein A homolog</fullName>
    </recommendedName>
</protein>
<dbReference type="Gene3D" id="3.40.50.2300">
    <property type="match status" value="1"/>
</dbReference>
<evidence type="ECO:0000256" key="3">
    <source>
        <dbReference type="ARBA" id="ARBA00023012"/>
    </source>
</evidence>
<organism evidence="12 13">
    <name type="scientific">Oribacterium sinus</name>
    <dbReference type="NCBI Taxonomy" id="237576"/>
    <lineage>
        <taxon>Bacteria</taxon>
        <taxon>Bacillati</taxon>
        <taxon>Bacillota</taxon>
        <taxon>Clostridia</taxon>
        <taxon>Lachnospirales</taxon>
        <taxon>Lachnospiraceae</taxon>
        <taxon>Oribacterium</taxon>
    </lineage>
</organism>
<evidence type="ECO:0000256" key="2">
    <source>
        <dbReference type="ARBA" id="ARBA00022553"/>
    </source>
</evidence>
<comment type="function">
    <text evidence="7">May play the central regulatory role in sporulation. It may be an element of the effector pathway responsible for the activation of sporulation genes in response to nutritional stress. Spo0A may act in concert with spo0H (a sigma factor) to control the expression of some genes that are critical to the sporulation process.</text>
</comment>
<dbReference type="Proteomes" id="UP000522163">
    <property type="component" value="Unassembled WGS sequence"/>
</dbReference>
<dbReference type="PANTHER" id="PTHR48111:SF22">
    <property type="entry name" value="REGULATOR OF RPOS"/>
    <property type="match status" value="1"/>
</dbReference>
<dbReference type="AlphaFoldDB" id="A0A7W9SHL2"/>
<dbReference type="InterPro" id="IPR001789">
    <property type="entry name" value="Sig_transdc_resp-reg_receiver"/>
</dbReference>
<feature type="modified residue" description="4-aspartylphosphate" evidence="8">
    <location>
        <position position="51"/>
    </location>
</feature>
<keyword evidence="4" id="KW-0805">Transcription regulation</keyword>
<dbReference type="Pfam" id="PF00486">
    <property type="entry name" value="Trans_reg_C"/>
    <property type="match status" value="1"/>
</dbReference>
<dbReference type="SMART" id="SM00448">
    <property type="entry name" value="REC"/>
    <property type="match status" value="1"/>
</dbReference>
<evidence type="ECO:0000256" key="8">
    <source>
        <dbReference type="PROSITE-ProRule" id="PRU00169"/>
    </source>
</evidence>
<evidence type="ECO:0000256" key="9">
    <source>
        <dbReference type="PROSITE-ProRule" id="PRU01091"/>
    </source>
</evidence>
<evidence type="ECO:0000313" key="12">
    <source>
        <dbReference type="EMBL" id="MBB6041580.1"/>
    </source>
</evidence>
<dbReference type="PROSITE" id="PS50110">
    <property type="entry name" value="RESPONSE_REGULATORY"/>
    <property type="match status" value="1"/>
</dbReference>
<keyword evidence="6" id="KW-0804">Transcription</keyword>
<dbReference type="PANTHER" id="PTHR48111">
    <property type="entry name" value="REGULATOR OF RPOS"/>
    <property type="match status" value="1"/>
</dbReference>
<dbReference type="CDD" id="cd00383">
    <property type="entry name" value="trans_reg_C"/>
    <property type="match status" value="1"/>
</dbReference>
<feature type="DNA-binding region" description="OmpR/PhoB-type" evidence="9">
    <location>
        <begin position="123"/>
        <end position="221"/>
    </location>
</feature>
<dbReference type="FunFam" id="3.40.50.2300:FF:000001">
    <property type="entry name" value="DNA-binding response regulator PhoB"/>
    <property type="match status" value="1"/>
</dbReference>
<dbReference type="InterPro" id="IPR016032">
    <property type="entry name" value="Sig_transdc_resp-reg_C-effctor"/>
</dbReference>
<accession>A0A7W9SHL2</accession>
<dbReference type="GeneID" id="85015107"/>
<keyword evidence="5 9" id="KW-0238">DNA-binding</keyword>
<dbReference type="GO" id="GO:0005829">
    <property type="term" value="C:cytosol"/>
    <property type="evidence" value="ECO:0007669"/>
    <property type="project" value="TreeGrafter"/>
</dbReference>
<comment type="caution">
    <text evidence="12">The sequence shown here is derived from an EMBL/GenBank/DDBJ whole genome shotgun (WGS) entry which is preliminary data.</text>
</comment>
<feature type="domain" description="Response regulatory" evidence="10">
    <location>
        <begin position="2"/>
        <end position="116"/>
    </location>
</feature>
<dbReference type="InterPro" id="IPR036388">
    <property type="entry name" value="WH-like_DNA-bd_sf"/>
</dbReference>
<name>A0A7W9SHL2_9FIRM</name>
<dbReference type="GO" id="GO:0032993">
    <property type="term" value="C:protein-DNA complex"/>
    <property type="evidence" value="ECO:0007669"/>
    <property type="project" value="TreeGrafter"/>
</dbReference>
<dbReference type="GO" id="GO:0000156">
    <property type="term" value="F:phosphorelay response regulator activity"/>
    <property type="evidence" value="ECO:0007669"/>
    <property type="project" value="TreeGrafter"/>
</dbReference>
<dbReference type="PROSITE" id="PS51755">
    <property type="entry name" value="OMPR_PHOB"/>
    <property type="match status" value="1"/>
</dbReference>
<dbReference type="SUPFAM" id="SSF52172">
    <property type="entry name" value="CheY-like"/>
    <property type="match status" value="1"/>
</dbReference>
<evidence type="ECO:0000259" key="10">
    <source>
        <dbReference type="PROSITE" id="PS50110"/>
    </source>
</evidence>
<dbReference type="InterPro" id="IPR001867">
    <property type="entry name" value="OmpR/PhoB-type_DNA-bd"/>
</dbReference>
<evidence type="ECO:0000256" key="6">
    <source>
        <dbReference type="ARBA" id="ARBA00023163"/>
    </source>
</evidence>
<dbReference type="InterPro" id="IPR011006">
    <property type="entry name" value="CheY-like_superfamily"/>
</dbReference>
<keyword evidence="2 8" id="KW-0597">Phosphoprotein</keyword>
<dbReference type="EMBL" id="JACHHH010000007">
    <property type="protein sequence ID" value="MBB6041580.1"/>
    <property type="molecule type" value="Genomic_DNA"/>
</dbReference>
<dbReference type="SUPFAM" id="SSF46894">
    <property type="entry name" value="C-terminal effector domain of the bipartite response regulators"/>
    <property type="match status" value="1"/>
</dbReference>
<dbReference type="SMART" id="SM00862">
    <property type="entry name" value="Trans_reg_C"/>
    <property type="match status" value="1"/>
</dbReference>
<dbReference type="Gene3D" id="1.10.10.10">
    <property type="entry name" value="Winged helix-like DNA-binding domain superfamily/Winged helix DNA-binding domain"/>
    <property type="match status" value="1"/>
</dbReference>
<feature type="domain" description="OmpR/PhoB-type" evidence="11">
    <location>
        <begin position="123"/>
        <end position="221"/>
    </location>
</feature>
<evidence type="ECO:0000256" key="5">
    <source>
        <dbReference type="ARBA" id="ARBA00023125"/>
    </source>
</evidence>
<gene>
    <name evidence="12" type="ORF">HNQ46_001563</name>
</gene>
<dbReference type="GO" id="GO:0000976">
    <property type="term" value="F:transcription cis-regulatory region binding"/>
    <property type="evidence" value="ECO:0007669"/>
    <property type="project" value="TreeGrafter"/>
</dbReference>
<evidence type="ECO:0000313" key="13">
    <source>
        <dbReference type="Proteomes" id="UP000522163"/>
    </source>
</evidence>
<evidence type="ECO:0000256" key="4">
    <source>
        <dbReference type="ARBA" id="ARBA00023015"/>
    </source>
</evidence>
<reference evidence="12 13" key="1">
    <citation type="submission" date="2020-08" db="EMBL/GenBank/DDBJ databases">
        <title>Genomic Encyclopedia of Type Strains, Phase IV (KMG-IV): sequencing the most valuable type-strain genomes for metagenomic binning, comparative biology and taxonomic classification.</title>
        <authorList>
            <person name="Goeker M."/>
        </authorList>
    </citation>
    <scope>NUCLEOTIDE SEQUENCE [LARGE SCALE GENOMIC DNA]</scope>
    <source>
        <strain evidence="12 13">DSM 17245</strain>
    </source>
</reference>
<proteinExistence type="predicted"/>
<evidence type="ECO:0000256" key="1">
    <source>
        <dbReference type="ARBA" id="ARBA00018672"/>
    </source>
</evidence>
<evidence type="ECO:0000256" key="7">
    <source>
        <dbReference type="ARBA" id="ARBA00024867"/>
    </source>
</evidence>